<organism evidence="8 9">
    <name type="scientific">Blyttiomyces helicus</name>
    <dbReference type="NCBI Taxonomy" id="388810"/>
    <lineage>
        <taxon>Eukaryota</taxon>
        <taxon>Fungi</taxon>
        <taxon>Fungi incertae sedis</taxon>
        <taxon>Chytridiomycota</taxon>
        <taxon>Chytridiomycota incertae sedis</taxon>
        <taxon>Chytridiomycetes</taxon>
        <taxon>Chytridiomycetes incertae sedis</taxon>
        <taxon>Blyttiomyces</taxon>
    </lineage>
</organism>
<evidence type="ECO:0000256" key="2">
    <source>
        <dbReference type="ARBA" id="ARBA00022737"/>
    </source>
</evidence>
<evidence type="ECO:0000256" key="3">
    <source>
        <dbReference type="ARBA" id="ARBA00022771"/>
    </source>
</evidence>
<dbReference type="SMART" id="SM00355">
    <property type="entry name" value="ZnF_C2H2"/>
    <property type="match status" value="2"/>
</dbReference>
<dbReference type="GO" id="GO:0008270">
    <property type="term" value="F:zinc ion binding"/>
    <property type="evidence" value="ECO:0007669"/>
    <property type="project" value="UniProtKB-KW"/>
</dbReference>
<dbReference type="GO" id="GO:0045944">
    <property type="term" value="P:positive regulation of transcription by RNA polymerase II"/>
    <property type="evidence" value="ECO:0007669"/>
    <property type="project" value="TreeGrafter"/>
</dbReference>
<reference evidence="9" key="1">
    <citation type="journal article" date="2018" name="Nat. Microbiol.">
        <title>Leveraging single-cell genomics to expand the fungal tree of life.</title>
        <authorList>
            <person name="Ahrendt S.R."/>
            <person name="Quandt C.A."/>
            <person name="Ciobanu D."/>
            <person name="Clum A."/>
            <person name="Salamov A."/>
            <person name="Andreopoulos B."/>
            <person name="Cheng J.F."/>
            <person name="Woyke T."/>
            <person name="Pelin A."/>
            <person name="Henrissat B."/>
            <person name="Reynolds N.K."/>
            <person name="Benny G.L."/>
            <person name="Smith M.E."/>
            <person name="James T.Y."/>
            <person name="Grigoriev I.V."/>
        </authorList>
    </citation>
    <scope>NUCLEOTIDE SEQUENCE [LARGE SCALE GENOMIC DNA]</scope>
</reference>
<dbReference type="GO" id="GO:0005634">
    <property type="term" value="C:nucleus"/>
    <property type="evidence" value="ECO:0007669"/>
    <property type="project" value="TreeGrafter"/>
</dbReference>
<dbReference type="OrthoDB" id="8117402at2759"/>
<proteinExistence type="predicted"/>
<dbReference type="PANTHER" id="PTHR24403:SF67">
    <property type="entry name" value="FI01116P-RELATED"/>
    <property type="match status" value="1"/>
</dbReference>
<keyword evidence="2" id="KW-0677">Repeat</keyword>
<dbReference type="SUPFAM" id="SSF57667">
    <property type="entry name" value="beta-beta-alpha zinc fingers"/>
    <property type="match status" value="1"/>
</dbReference>
<dbReference type="InterPro" id="IPR050688">
    <property type="entry name" value="Zinc_finger/UBP_domain"/>
</dbReference>
<feature type="region of interest" description="Disordered" evidence="6">
    <location>
        <begin position="97"/>
        <end position="138"/>
    </location>
</feature>
<dbReference type="PANTHER" id="PTHR24403">
    <property type="entry name" value="ZINC FINGER PROTEIN"/>
    <property type="match status" value="1"/>
</dbReference>
<feature type="region of interest" description="Disordered" evidence="6">
    <location>
        <begin position="53"/>
        <end position="82"/>
    </location>
</feature>
<evidence type="ECO:0000256" key="5">
    <source>
        <dbReference type="PROSITE-ProRule" id="PRU00042"/>
    </source>
</evidence>
<keyword evidence="4" id="KW-0862">Zinc</keyword>
<evidence type="ECO:0000313" key="8">
    <source>
        <dbReference type="EMBL" id="RKO93801.1"/>
    </source>
</evidence>
<dbReference type="Gene3D" id="3.30.160.60">
    <property type="entry name" value="Classic Zinc Finger"/>
    <property type="match status" value="1"/>
</dbReference>
<evidence type="ECO:0000259" key="7">
    <source>
        <dbReference type="PROSITE" id="PS50157"/>
    </source>
</evidence>
<protein>
    <recommendedName>
        <fullName evidence="7">C2H2-type domain-containing protein</fullName>
    </recommendedName>
</protein>
<sequence>MESTHLDNANSQFYRGRCVLLDAAPAPRSSSSVTWTSGPALMAPIILDNLPTSPSDSSLWSASPCDSPTSSPSESESGWSNSPFWSPLSPPPSAPIVPSFSSSTPWARSPVSNAPHESVWSGQLSPVSPDSKVPRKSNALANPQKYLCPHCESKFTRRYNLNQHIASHKGPRSKNFQCTDCPRSYFRRADLQRHMRKHGPLPPGTPFPSHKLGASPDAASSTFDILLDLHLHGEDYGPHAPLSGPSSASYADGLSYDAIYPDLLHNASPPHGLEWASGLPCPLTC</sequence>
<dbReference type="InterPro" id="IPR036236">
    <property type="entry name" value="Znf_C2H2_sf"/>
</dbReference>
<keyword evidence="3 5" id="KW-0863">Zinc-finger</keyword>
<keyword evidence="1" id="KW-0479">Metal-binding</keyword>
<gene>
    <name evidence="8" type="ORF">BDK51DRAFT_53281</name>
</gene>
<dbReference type="Pfam" id="PF00096">
    <property type="entry name" value="zf-C2H2"/>
    <property type="match status" value="2"/>
</dbReference>
<dbReference type="InterPro" id="IPR013087">
    <property type="entry name" value="Znf_C2H2_type"/>
</dbReference>
<evidence type="ECO:0000313" key="9">
    <source>
        <dbReference type="Proteomes" id="UP000269721"/>
    </source>
</evidence>
<dbReference type="EMBL" id="KZ994111">
    <property type="protein sequence ID" value="RKO93801.1"/>
    <property type="molecule type" value="Genomic_DNA"/>
</dbReference>
<dbReference type="PROSITE" id="PS00028">
    <property type="entry name" value="ZINC_FINGER_C2H2_1"/>
    <property type="match status" value="2"/>
</dbReference>
<dbReference type="PROSITE" id="PS50157">
    <property type="entry name" value="ZINC_FINGER_C2H2_2"/>
    <property type="match status" value="2"/>
</dbReference>
<evidence type="ECO:0000256" key="6">
    <source>
        <dbReference type="SAM" id="MobiDB-lite"/>
    </source>
</evidence>
<feature type="domain" description="C2H2-type" evidence="7">
    <location>
        <begin position="176"/>
        <end position="203"/>
    </location>
</feature>
<name>A0A4P9WL88_9FUNG</name>
<feature type="domain" description="C2H2-type" evidence="7">
    <location>
        <begin position="146"/>
        <end position="173"/>
    </location>
</feature>
<dbReference type="AlphaFoldDB" id="A0A4P9WL88"/>
<evidence type="ECO:0000256" key="4">
    <source>
        <dbReference type="ARBA" id="ARBA00022833"/>
    </source>
</evidence>
<accession>A0A4P9WL88</accession>
<evidence type="ECO:0000256" key="1">
    <source>
        <dbReference type="ARBA" id="ARBA00022723"/>
    </source>
</evidence>
<keyword evidence="9" id="KW-1185">Reference proteome</keyword>
<dbReference type="Proteomes" id="UP000269721">
    <property type="component" value="Unassembled WGS sequence"/>
</dbReference>